<dbReference type="SUPFAM" id="SSF55874">
    <property type="entry name" value="ATPase domain of HSP90 chaperone/DNA topoisomerase II/histidine kinase"/>
    <property type="match status" value="1"/>
</dbReference>
<dbReference type="GO" id="GO:0005524">
    <property type="term" value="F:ATP binding"/>
    <property type="evidence" value="ECO:0007669"/>
    <property type="project" value="UniProtKB-KW"/>
</dbReference>
<dbReference type="Proteomes" id="UP000652074">
    <property type="component" value="Unassembled WGS sequence"/>
</dbReference>
<comment type="caution">
    <text evidence="1">The sequence shown here is derived from an EMBL/GenBank/DDBJ whole genome shotgun (WGS) entry which is preliminary data.</text>
</comment>
<keyword evidence="2" id="KW-1185">Reference proteome</keyword>
<dbReference type="InterPro" id="IPR036890">
    <property type="entry name" value="HATPase_C_sf"/>
</dbReference>
<sequence length="770" mass="85172">MNAQAIDKIVFEVDISKMIELLAAQIYPSPLALLRENIQNSFDAILQRLHAGDIFEPLIDVTITPQEITITDNGKGMSVAELRNNFWKAGSSSKNTPEAQAAGVVGTFGIGAMANFGIASSLSVETESIQTRERTVCSAEKAKLSVTEECITFQSLEPAGQFGTTIRASIARGSEVDVHGATEYIREFVKYLRFPVRVNGVIVSLSDMSSAVPSFAQAWKSSGGGISFGHGVTGDFELEVAGTGETRIALSNVTVDSVPVEGRVILRENAGSIMTYRNAFGLATAAVASRYNFGGVADFLFFKPTAGREALTTGSVAMLQRILGPLDEFVSLELAKRPEANQNANFIAWVHAHRRYELCGFMRARIEPGDSETLDNLKKRSLIKPLLVYAGNDQSIINLGSDEQPMVILARQTARRDCEYQYLTQFCSIEEISNEPKVLSVVPESEYSLSESALAFRLSTIVSSDYFVSTDIRFGELSHGLPVLVQDKLKPVQIVLQRSSPSLQMMKRVYEKEYGAFEHMVKDFVRNIIFPKISSLVPSATRQGAEAFLNTIQRNREVFEYEYDDVESLTKVWNDYIDGKITQPQAAARVNAMAKRSRQVIDAAAAGPIAEVVPDVIENEQVIPGERGNLDAQPPIERLDIETPRKLLTIGAREPALRGYRCFLALTERIRDERGDFFLQPHRTSIVWGGQKALFIFEHHSGDFGLYYEIQTMLPVSTVSGGGAVETCTIVMKNRIFIPIPTHLESSFVPESGEKKRLDVRCELLYIDRK</sequence>
<name>A0ABX1MPA0_9RHOO</name>
<dbReference type="Gene3D" id="3.30.565.10">
    <property type="entry name" value="Histidine kinase-like ATPase, C-terminal domain"/>
    <property type="match status" value="1"/>
</dbReference>
<evidence type="ECO:0000313" key="1">
    <source>
        <dbReference type="EMBL" id="NMF88170.1"/>
    </source>
</evidence>
<protein>
    <submittedName>
        <fullName evidence="1">ATP-binding protein</fullName>
    </submittedName>
</protein>
<proteinExistence type="predicted"/>
<dbReference type="RefSeq" id="WP_169205600.1">
    <property type="nucleotide sequence ID" value="NZ_CP059560.1"/>
</dbReference>
<accession>A0ABX1MPA0</accession>
<dbReference type="Pfam" id="PF13589">
    <property type="entry name" value="HATPase_c_3"/>
    <property type="match status" value="1"/>
</dbReference>
<reference evidence="1 2" key="1">
    <citation type="submission" date="2019-12" db="EMBL/GenBank/DDBJ databases">
        <title>Comparative genomics gives insights into the taxonomy of the Azoarcus-Aromatoleum group and reveals separate origins of nif in the plant-associated Azoarcus and non-plant-associated Aromatoleum sub-groups.</title>
        <authorList>
            <person name="Lafos M."/>
            <person name="Maluk M."/>
            <person name="Batista M."/>
            <person name="Junghare M."/>
            <person name="Carmona M."/>
            <person name="Faoro H."/>
            <person name="Cruz L.M."/>
            <person name="Battistoni F."/>
            <person name="De Souza E."/>
            <person name="Pedrosa F."/>
            <person name="Chen W.-M."/>
            <person name="Poole P.S."/>
            <person name="Dixon R.A."/>
            <person name="James E.K."/>
        </authorList>
    </citation>
    <scope>NUCLEOTIDE SEQUENCE [LARGE SCALE GENOMIC DNA]</scope>
    <source>
        <strain evidence="1 2">ToN1</strain>
    </source>
</reference>
<evidence type="ECO:0000313" key="2">
    <source>
        <dbReference type="Proteomes" id="UP000652074"/>
    </source>
</evidence>
<keyword evidence="1" id="KW-0547">Nucleotide-binding</keyword>
<gene>
    <name evidence="1" type="ORF">GPA26_06705</name>
</gene>
<keyword evidence="1" id="KW-0067">ATP-binding</keyword>
<organism evidence="1 2">
    <name type="scientific">Aromatoleum petrolei</name>
    <dbReference type="NCBI Taxonomy" id="76116"/>
    <lineage>
        <taxon>Bacteria</taxon>
        <taxon>Pseudomonadati</taxon>
        <taxon>Pseudomonadota</taxon>
        <taxon>Betaproteobacteria</taxon>
        <taxon>Rhodocyclales</taxon>
        <taxon>Rhodocyclaceae</taxon>
        <taxon>Aromatoleum</taxon>
    </lineage>
</organism>
<dbReference type="EMBL" id="WTVR01000010">
    <property type="protein sequence ID" value="NMF88170.1"/>
    <property type="molecule type" value="Genomic_DNA"/>
</dbReference>